<accession>H6RSK8</accession>
<feature type="compositionally biased region" description="Low complexity" evidence="8">
    <location>
        <begin position="14"/>
        <end position="26"/>
    </location>
</feature>
<evidence type="ECO:0000256" key="1">
    <source>
        <dbReference type="ARBA" id="ARBA00004651"/>
    </source>
</evidence>
<evidence type="ECO:0000256" key="5">
    <source>
        <dbReference type="ARBA" id="ARBA00022989"/>
    </source>
</evidence>
<proteinExistence type="inferred from homology"/>
<feature type="transmembrane region" description="Helical" evidence="7">
    <location>
        <begin position="212"/>
        <end position="233"/>
    </location>
</feature>
<gene>
    <name evidence="10" type="ordered locus">BLASA_0806</name>
</gene>
<dbReference type="EMBL" id="FO117623">
    <property type="protein sequence ID" value="CCG01759.1"/>
    <property type="molecule type" value="Genomic_DNA"/>
</dbReference>
<name>H6RSK8_BLASD</name>
<dbReference type="KEGG" id="bsd:BLASA_0806"/>
<dbReference type="Proteomes" id="UP000007517">
    <property type="component" value="Chromosome"/>
</dbReference>
<feature type="transmembrane region" description="Helical" evidence="7">
    <location>
        <begin position="33"/>
        <end position="54"/>
    </location>
</feature>
<comment type="subcellular location">
    <subcellularLocation>
        <location evidence="1 7">Cell membrane</location>
        <topology evidence="1 7">Multi-pass membrane protein</topology>
    </subcellularLocation>
</comment>
<dbReference type="PANTHER" id="PTHR12677">
    <property type="entry name" value="GOLGI APPARATUS MEMBRANE PROTEIN TVP38-RELATED"/>
    <property type="match status" value="1"/>
</dbReference>
<evidence type="ECO:0000259" key="9">
    <source>
        <dbReference type="Pfam" id="PF09335"/>
    </source>
</evidence>
<reference evidence="11" key="2">
    <citation type="submission" date="2012-02" db="EMBL/GenBank/DDBJ databases">
        <title>Complete genome sequence of Blastococcus saxobsidens strain DD2.</title>
        <authorList>
            <person name="Genoscope."/>
        </authorList>
    </citation>
    <scope>NUCLEOTIDE SEQUENCE [LARGE SCALE GENOMIC DNA]</scope>
    <source>
        <strain evidence="11">DD2</strain>
    </source>
</reference>
<keyword evidence="4 7" id="KW-0812">Transmembrane</keyword>
<dbReference type="InterPro" id="IPR015414">
    <property type="entry name" value="TMEM64"/>
</dbReference>
<evidence type="ECO:0000256" key="7">
    <source>
        <dbReference type="RuleBase" id="RU366058"/>
    </source>
</evidence>
<keyword evidence="11" id="KW-1185">Reference proteome</keyword>
<protein>
    <recommendedName>
        <fullName evidence="7">TVP38/TMEM64 family membrane protein</fullName>
    </recommendedName>
</protein>
<comment type="similarity">
    <text evidence="2 7">Belongs to the TVP38/TMEM64 family.</text>
</comment>
<keyword evidence="6 7" id="KW-0472">Membrane</keyword>
<dbReference type="Pfam" id="PF09335">
    <property type="entry name" value="VTT_dom"/>
    <property type="match status" value="1"/>
</dbReference>
<dbReference type="HOGENOM" id="CLU_038944_4_2_11"/>
<feature type="transmembrane region" description="Helical" evidence="7">
    <location>
        <begin position="93"/>
        <end position="126"/>
    </location>
</feature>
<feature type="domain" description="VTT" evidence="9">
    <location>
        <begin position="89"/>
        <end position="205"/>
    </location>
</feature>
<keyword evidence="5 7" id="KW-1133">Transmembrane helix</keyword>
<keyword evidence="3 7" id="KW-1003">Cell membrane</keyword>
<evidence type="ECO:0000256" key="8">
    <source>
        <dbReference type="SAM" id="MobiDB-lite"/>
    </source>
</evidence>
<sequence>MTPVSRAGTRPPRSADGGSSVQQAGAGGSTQSVWVRLTVLVLVVALAAVVALLVGLPDEQQLRAGVAAVGPVAPALFVLLYAVATLAPLPKNVLSVAAGLLFGLVAGVALVLLAALAGALAAFLLGRALGRDAVERITRGRTARVDALFRRRGLLAVLGVRLVPVLPFTAINYAAGLTTVGLRDYLIGTALGIIPGTVAYVALGAYGTSPGSWPFVVAVLVLVALTAGGATAVHRYRRRGTAAASGRLEAGPAERSR</sequence>
<dbReference type="InterPro" id="IPR032816">
    <property type="entry name" value="VTT_dom"/>
</dbReference>
<dbReference type="eggNOG" id="COG0398">
    <property type="taxonomic scope" value="Bacteria"/>
</dbReference>
<evidence type="ECO:0000313" key="11">
    <source>
        <dbReference type="Proteomes" id="UP000007517"/>
    </source>
</evidence>
<dbReference type="PANTHER" id="PTHR12677:SF59">
    <property type="entry name" value="GOLGI APPARATUS MEMBRANE PROTEIN TVP38-RELATED"/>
    <property type="match status" value="1"/>
</dbReference>
<evidence type="ECO:0000256" key="4">
    <source>
        <dbReference type="ARBA" id="ARBA00022692"/>
    </source>
</evidence>
<dbReference type="AlphaFoldDB" id="H6RSK8"/>
<dbReference type="RefSeq" id="WP_014374666.1">
    <property type="nucleotide sequence ID" value="NC_016943.1"/>
</dbReference>
<dbReference type="STRING" id="1146883.BLASA_0806"/>
<organism evidence="10 11">
    <name type="scientific">Blastococcus saxobsidens (strain DD2)</name>
    <dbReference type="NCBI Taxonomy" id="1146883"/>
    <lineage>
        <taxon>Bacteria</taxon>
        <taxon>Bacillati</taxon>
        <taxon>Actinomycetota</taxon>
        <taxon>Actinomycetes</taxon>
        <taxon>Geodermatophilales</taxon>
        <taxon>Geodermatophilaceae</taxon>
        <taxon>Blastococcus</taxon>
    </lineage>
</organism>
<evidence type="ECO:0000313" key="10">
    <source>
        <dbReference type="EMBL" id="CCG01759.1"/>
    </source>
</evidence>
<feature type="region of interest" description="Disordered" evidence="8">
    <location>
        <begin position="1"/>
        <end position="26"/>
    </location>
</feature>
<evidence type="ECO:0000256" key="6">
    <source>
        <dbReference type="ARBA" id="ARBA00023136"/>
    </source>
</evidence>
<reference evidence="10 11" key="1">
    <citation type="journal article" date="2012" name="J. Bacteriol.">
        <title>Genome Sequence of Blastococcus saxobsidens DD2, a Stone-Inhabiting Bacterium.</title>
        <authorList>
            <person name="Chouaia B."/>
            <person name="Crotti E."/>
            <person name="Brusetti L."/>
            <person name="Daffonchio D."/>
            <person name="Essoussi I."/>
            <person name="Nouioui I."/>
            <person name="Sbissi I."/>
            <person name="Ghodhbane-Gtari F."/>
            <person name="Gtari M."/>
            <person name="Vacherie B."/>
            <person name="Barbe V."/>
            <person name="Medigue C."/>
            <person name="Gury J."/>
            <person name="Pujic P."/>
            <person name="Normand P."/>
        </authorList>
    </citation>
    <scope>NUCLEOTIDE SEQUENCE [LARGE SCALE GENOMIC DNA]</scope>
    <source>
        <strain evidence="10 11">DD2</strain>
    </source>
</reference>
<evidence type="ECO:0000256" key="2">
    <source>
        <dbReference type="ARBA" id="ARBA00008640"/>
    </source>
</evidence>
<evidence type="ECO:0000256" key="3">
    <source>
        <dbReference type="ARBA" id="ARBA00022475"/>
    </source>
</evidence>
<dbReference type="GO" id="GO:0005886">
    <property type="term" value="C:plasma membrane"/>
    <property type="evidence" value="ECO:0007669"/>
    <property type="project" value="UniProtKB-SubCell"/>
</dbReference>
<feature type="transmembrane region" description="Helical" evidence="7">
    <location>
        <begin position="185"/>
        <end position="206"/>
    </location>
</feature>
<feature type="transmembrane region" description="Helical" evidence="7">
    <location>
        <begin position="66"/>
        <end position="87"/>
    </location>
</feature>